<keyword evidence="4 9" id="KW-0808">Transferase</keyword>
<dbReference type="GO" id="GO:0046854">
    <property type="term" value="P:phosphatidylinositol phosphate biosynthetic process"/>
    <property type="evidence" value="ECO:0007669"/>
    <property type="project" value="UniProtKB-UniRule"/>
</dbReference>
<keyword evidence="7 9" id="KW-0067">ATP-binding</keyword>
<reference evidence="12" key="1">
    <citation type="submission" date="2014-07" db="EMBL/GenBank/DDBJ databases">
        <authorList>
            <person name="Martin A.A"/>
            <person name="De Silva N."/>
        </authorList>
    </citation>
    <scope>NUCLEOTIDE SEQUENCE</scope>
</reference>
<dbReference type="GO" id="GO:0004430">
    <property type="term" value="F:1-phosphatidylinositol 4-kinase activity"/>
    <property type="evidence" value="ECO:0007669"/>
    <property type="project" value="UniProtKB-UniRule"/>
</dbReference>
<keyword evidence="5 9" id="KW-0547">Nucleotide-binding</keyword>
<feature type="compositionally biased region" description="Polar residues" evidence="10">
    <location>
        <begin position="1"/>
        <end position="17"/>
    </location>
</feature>
<evidence type="ECO:0000256" key="4">
    <source>
        <dbReference type="ARBA" id="ARBA00022679"/>
    </source>
</evidence>
<name>A0A0K0FF03_STRVS</name>
<dbReference type="STRING" id="75913.A0A0K0FF03"/>
<keyword evidence="6 9" id="KW-0418">Kinase</keyword>
<dbReference type="PANTHER" id="PTHR12865:SF1">
    <property type="entry name" value="PHOSPHATIDYLINOSITOL 4-KINASE TYPE 2"/>
    <property type="match status" value="1"/>
</dbReference>
<dbReference type="GO" id="GO:0007030">
    <property type="term" value="P:Golgi organization"/>
    <property type="evidence" value="ECO:0007669"/>
    <property type="project" value="TreeGrafter"/>
</dbReference>
<dbReference type="PROSITE" id="PS50290">
    <property type="entry name" value="PI3_4_KINASE_3"/>
    <property type="match status" value="1"/>
</dbReference>
<evidence type="ECO:0000256" key="9">
    <source>
        <dbReference type="RuleBase" id="RU367084"/>
    </source>
</evidence>
<evidence type="ECO:0000259" key="11">
    <source>
        <dbReference type="PROSITE" id="PS50290"/>
    </source>
</evidence>
<feature type="domain" description="PI3K/PI4K catalytic" evidence="11">
    <location>
        <begin position="132"/>
        <end position="221"/>
    </location>
</feature>
<evidence type="ECO:0000313" key="13">
    <source>
        <dbReference type="WBParaSite" id="SVE_0744200.1"/>
    </source>
</evidence>
<evidence type="ECO:0000256" key="3">
    <source>
        <dbReference type="ARBA" id="ARBA00022475"/>
    </source>
</evidence>
<evidence type="ECO:0000256" key="6">
    <source>
        <dbReference type="ARBA" id="ARBA00022777"/>
    </source>
</evidence>
<evidence type="ECO:0000256" key="1">
    <source>
        <dbReference type="ARBA" id="ARBA00004236"/>
    </source>
</evidence>
<dbReference type="GO" id="GO:0005524">
    <property type="term" value="F:ATP binding"/>
    <property type="evidence" value="ECO:0007669"/>
    <property type="project" value="UniProtKB-UniRule"/>
</dbReference>
<dbReference type="GO" id="GO:0005802">
    <property type="term" value="C:trans-Golgi network"/>
    <property type="evidence" value="ECO:0007669"/>
    <property type="project" value="TreeGrafter"/>
</dbReference>
<dbReference type="AlphaFoldDB" id="A0A0K0FF03"/>
<proteinExistence type="inferred from homology"/>
<feature type="region of interest" description="Disordered" evidence="10">
    <location>
        <begin position="1"/>
        <end position="25"/>
    </location>
</feature>
<evidence type="ECO:0000256" key="5">
    <source>
        <dbReference type="ARBA" id="ARBA00022741"/>
    </source>
</evidence>
<dbReference type="WBParaSite" id="SVE_0744200.1">
    <property type="protein sequence ID" value="SVE_0744200.1"/>
    <property type="gene ID" value="SVE_0744200"/>
</dbReference>
<evidence type="ECO:0000256" key="10">
    <source>
        <dbReference type="SAM" id="MobiDB-lite"/>
    </source>
</evidence>
<evidence type="ECO:0000313" key="12">
    <source>
        <dbReference type="Proteomes" id="UP000035680"/>
    </source>
</evidence>
<reference evidence="13" key="2">
    <citation type="submission" date="2015-08" db="UniProtKB">
        <authorList>
            <consortium name="WormBaseParasite"/>
        </authorList>
    </citation>
    <scope>IDENTIFICATION</scope>
</reference>
<comment type="subcellular location">
    <subcellularLocation>
        <location evidence="1">Cell membrane</location>
    </subcellularLocation>
    <subcellularLocation>
        <location evidence="9">Membrane</location>
        <topology evidence="9">Peripheral membrane protein</topology>
    </subcellularLocation>
</comment>
<dbReference type="GO" id="GO:0007032">
    <property type="term" value="P:endosome organization"/>
    <property type="evidence" value="ECO:0007669"/>
    <property type="project" value="TreeGrafter"/>
</dbReference>
<dbReference type="InterPro" id="IPR039756">
    <property type="entry name" value="Lsb6/PI4K2"/>
</dbReference>
<dbReference type="GO" id="GO:0005886">
    <property type="term" value="C:plasma membrane"/>
    <property type="evidence" value="ECO:0007669"/>
    <property type="project" value="UniProtKB-SubCell"/>
</dbReference>
<sequence>MNDNSNNTVKSGENSCSNPPPMDVCPGDIISTDSEGEFSETAVLIKDTNTIRSGSNKYKKNENTPLIKRTHGTSIRMLQHGSQNIYSNNEGETSESEDESVAESMFKQYGATNDVNLLALVTNEICRAINSGINPERIIQGSSGSYFCKNIQGEKIGVFKPKNEEPYGDNNPKWAKWFQRCLMPCCFGRSCLCPNQVSLKRYHNKRDVRKNLFNIKHYKII</sequence>
<protein>
    <recommendedName>
        <fullName evidence="9">Phosphatidylinositol 4-kinase type 2</fullName>
        <ecNumber evidence="9">2.7.1.67</ecNumber>
    </recommendedName>
</protein>
<comment type="similarity">
    <text evidence="2 9">Belongs to the PI3/PI4-kinase family. Type II PI4K subfamily.</text>
</comment>
<keyword evidence="12" id="KW-1185">Reference proteome</keyword>
<dbReference type="EC" id="2.7.1.67" evidence="9"/>
<comment type="catalytic activity">
    <reaction evidence="9">
        <text>a 1,2-diacyl-sn-glycero-3-phospho-(1D-myo-inositol) + ATP = a 1,2-diacyl-sn-glycero-3-phospho-(1D-myo-inositol 4-phosphate) + ADP + H(+)</text>
        <dbReference type="Rhea" id="RHEA:19877"/>
        <dbReference type="ChEBI" id="CHEBI:15378"/>
        <dbReference type="ChEBI" id="CHEBI:30616"/>
        <dbReference type="ChEBI" id="CHEBI:57880"/>
        <dbReference type="ChEBI" id="CHEBI:58178"/>
        <dbReference type="ChEBI" id="CHEBI:456216"/>
        <dbReference type="EC" id="2.7.1.67"/>
    </reaction>
</comment>
<organism evidence="12 13">
    <name type="scientific">Strongyloides venezuelensis</name>
    <name type="common">Threadworm</name>
    <dbReference type="NCBI Taxonomy" id="75913"/>
    <lineage>
        <taxon>Eukaryota</taxon>
        <taxon>Metazoa</taxon>
        <taxon>Ecdysozoa</taxon>
        <taxon>Nematoda</taxon>
        <taxon>Chromadorea</taxon>
        <taxon>Rhabditida</taxon>
        <taxon>Tylenchina</taxon>
        <taxon>Panagrolaimomorpha</taxon>
        <taxon>Strongyloidoidea</taxon>
        <taxon>Strongyloididae</taxon>
        <taxon>Strongyloides</taxon>
    </lineage>
</organism>
<evidence type="ECO:0000256" key="8">
    <source>
        <dbReference type="ARBA" id="ARBA00023136"/>
    </source>
</evidence>
<dbReference type="GO" id="GO:0005765">
    <property type="term" value="C:lysosomal membrane"/>
    <property type="evidence" value="ECO:0007669"/>
    <property type="project" value="TreeGrafter"/>
</dbReference>
<dbReference type="GO" id="GO:0005768">
    <property type="term" value="C:endosome"/>
    <property type="evidence" value="ECO:0007669"/>
    <property type="project" value="TreeGrafter"/>
</dbReference>
<accession>A0A0K0FF03</accession>
<dbReference type="Proteomes" id="UP000035680">
    <property type="component" value="Unassembled WGS sequence"/>
</dbReference>
<keyword evidence="8 9" id="KW-0472">Membrane</keyword>
<dbReference type="PANTHER" id="PTHR12865">
    <property type="entry name" value="PHOSPHATIDYLINOSITOL 4-KINASE TYPE-II"/>
    <property type="match status" value="1"/>
</dbReference>
<evidence type="ECO:0000256" key="7">
    <source>
        <dbReference type="ARBA" id="ARBA00022840"/>
    </source>
</evidence>
<dbReference type="InterPro" id="IPR000403">
    <property type="entry name" value="PI3/4_kinase_cat_dom"/>
</dbReference>
<evidence type="ECO:0000256" key="2">
    <source>
        <dbReference type="ARBA" id="ARBA00008941"/>
    </source>
</evidence>
<keyword evidence="3" id="KW-1003">Cell membrane</keyword>